<evidence type="ECO:0000313" key="2">
    <source>
        <dbReference type="Proteomes" id="UP001501666"/>
    </source>
</evidence>
<proteinExistence type="predicted"/>
<name>A0ABP6FIW0_9ACTN</name>
<protein>
    <submittedName>
        <fullName evidence="1">Uncharacterized protein</fullName>
    </submittedName>
</protein>
<accession>A0ABP6FIW0</accession>
<gene>
    <name evidence="1" type="ORF">GCM10010412_085380</name>
</gene>
<reference evidence="2" key="1">
    <citation type="journal article" date="2019" name="Int. J. Syst. Evol. Microbiol.">
        <title>The Global Catalogue of Microorganisms (GCM) 10K type strain sequencing project: providing services to taxonomists for standard genome sequencing and annotation.</title>
        <authorList>
            <consortium name="The Broad Institute Genomics Platform"/>
            <consortium name="The Broad Institute Genome Sequencing Center for Infectious Disease"/>
            <person name="Wu L."/>
            <person name="Ma J."/>
        </authorList>
    </citation>
    <scope>NUCLEOTIDE SEQUENCE [LARGE SCALE GENOMIC DNA]</scope>
    <source>
        <strain evidence="2">JCM 6835</strain>
    </source>
</reference>
<keyword evidence="2" id="KW-1185">Reference proteome</keyword>
<comment type="caution">
    <text evidence="1">The sequence shown here is derived from an EMBL/GenBank/DDBJ whole genome shotgun (WGS) entry which is preliminary data.</text>
</comment>
<organism evidence="1 2">
    <name type="scientific">Nonomuraea recticatena</name>
    <dbReference type="NCBI Taxonomy" id="46178"/>
    <lineage>
        <taxon>Bacteria</taxon>
        <taxon>Bacillati</taxon>
        <taxon>Actinomycetota</taxon>
        <taxon>Actinomycetes</taxon>
        <taxon>Streptosporangiales</taxon>
        <taxon>Streptosporangiaceae</taxon>
        <taxon>Nonomuraea</taxon>
    </lineage>
</organism>
<dbReference type="Proteomes" id="UP001501666">
    <property type="component" value="Unassembled WGS sequence"/>
</dbReference>
<dbReference type="EMBL" id="BAAATE010000037">
    <property type="protein sequence ID" value="GAA2693698.1"/>
    <property type="molecule type" value="Genomic_DNA"/>
</dbReference>
<sequence>MLETTRRLAGRKGAGMSAVLLPSGVIRVPTISTLENGAVVHGTRDLTPEAPDYDAWLPHAVPEAESWHGDADDAELLARWRGAASA</sequence>
<evidence type="ECO:0000313" key="1">
    <source>
        <dbReference type="EMBL" id="GAA2693698.1"/>
    </source>
</evidence>